<evidence type="ECO:0000313" key="2">
    <source>
        <dbReference type="EMBL" id="QHT82069.1"/>
    </source>
</evidence>
<name>A0A6C0HNK9_9ZZZZ</name>
<feature type="region of interest" description="Disordered" evidence="1">
    <location>
        <begin position="73"/>
        <end position="116"/>
    </location>
</feature>
<evidence type="ECO:0000256" key="1">
    <source>
        <dbReference type="SAM" id="MobiDB-lite"/>
    </source>
</evidence>
<feature type="compositionally biased region" description="Basic and acidic residues" evidence="1">
    <location>
        <begin position="101"/>
        <end position="110"/>
    </location>
</feature>
<organism evidence="2">
    <name type="scientific">viral metagenome</name>
    <dbReference type="NCBI Taxonomy" id="1070528"/>
    <lineage>
        <taxon>unclassified sequences</taxon>
        <taxon>metagenomes</taxon>
        <taxon>organismal metagenomes</taxon>
    </lineage>
</organism>
<sequence>MILRKGVIVETVNDKTQTREMTEDEIKGMLGHLRFNTGMSLPDQLIHDFMSESRILPTFKKCMHFNRDDFNKMVQPLKHKKKPRPRRKTKVKAKSNVKAKAKAETKTKGEKTRKRR</sequence>
<proteinExistence type="predicted"/>
<reference evidence="2" key="1">
    <citation type="journal article" date="2020" name="Nature">
        <title>Giant virus diversity and host interactions through global metagenomics.</title>
        <authorList>
            <person name="Schulz F."/>
            <person name="Roux S."/>
            <person name="Paez-Espino D."/>
            <person name="Jungbluth S."/>
            <person name="Walsh D.A."/>
            <person name="Denef V.J."/>
            <person name="McMahon K.D."/>
            <person name="Konstantinidis K.T."/>
            <person name="Eloe-Fadrosh E.A."/>
            <person name="Kyrpides N.C."/>
            <person name="Woyke T."/>
        </authorList>
    </citation>
    <scope>NUCLEOTIDE SEQUENCE</scope>
    <source>
        <strain evidence="2">GVMAG-M-3300023184-160</strain>
    </source>
</reference>
<feature type="compositionally biased region" description="Basic residues" evidence="1">
    <location>
        <begin position="77"/>
        <end position="100"/>
    </location>
</feature>
<dbReference type="EMBL" id="MN739995">
    <property type="protein sequence ID" value="QHT82069.1"/>
    <property type="molecule type" value="Genomic_DNA"/>
</dbReference>
<protein>
    <submittedName>
        <fullName evidence="2">Uncharacterized protein</fullName>
    </submittedName>
</protein>
<accession>A0A6C0HNK9</accession>
<dbReference type="AlphaFoldDB" id="A0A6C0HNK9"/>